<sequence length="122" mass="12940">MVIYSRAIDMSFIPSGLLAVRGLWGRPNMLSLSWAVKRRLVCLASPSVEGHVEDEVYDVIISGGGMVGTAMACSLGLDPNLEGKKILLLEAGGKKTFDSVHQDYGTRVSSINLGAATLLSGM</sequence>
<dbReference type="InterPro" id="IPR051205">
    <property type="entry name" value="UbiH/COQ6_monooxygenase"/>
</dbReference>
<reference evidence="1" key="1">
    <citation type="journal article" date="2021" name="Cell">
        <title>Tracing the genetic footprints of vertebrate landing in non-teleost ray-finned fishes.</title>
        <authorList>
            <person name="Bi X."/>
            <person name="Wang K."/>
            <person name="Yang L."/>
            <person name="Pan H."/>
            <person name="Jiang H."/>
            <person name="Wei Q."/>
            <person name="Fang M."/>
            <person name="Yu H."/>
            <person name="Zhu C."/>
            <person name="Cai Y."/>
            <person name="He Y."/>
            <person name="Gan X."/>
            <person name="Zeng H."/>
            <person name="Yu D."/>
            <person name="Zhu Y."/>
            <person name="Jiang H."/>
            <person name="Qiu Q."/>
            <person name="Yang H."/>
            <person name="Zhang Y.E."/>
            <person name="Wang W."/>
            <person name="Zhu M."/>
            <person name="He S."/>
            <person name="Zhang G."/>
        </authorList>
    </citation>
    <scope>NUCLEOTIDE SEQUENCE</scope>
    <source>
        <strain evidence="1">Bchr_001</strain>
    </source>
</reference>
<dbReference type="InterPro" id="IPR036188">
    <property type="entry name" value="FAD/NAD-bd_sf"/>
</dbReference>
<dbReference type="Proteomes" id="UP001166052">
    <property type="component" value="Unassembled WGS sequence"/>
</dbReference>
<feature type="non-terminal residue" evidence="1">
    <location>
        <position position="1"/>
    </location>
</feature>
<keyword evidence="1" id="KW-0503">Monooxygenase</keyword>
<dbReference type="PANTHER" id="PTHR43876">
    <property type="entry name" value="UBIQUINONE BIOSYNTHESIS MONOOXYGENASE COQ6, MITOCHONDRIAL"/>
    <property type="match status" value="1"/>
</dbReference>
<organism evidence="1 2">
    <name type="scientific">Polypterus senegalus</name>
    <name type="common">Senegal bichir</name>
    <dbReference type="NCBI Taxonomy" id="55291"/>
    <lineage>
        <taxon>Eukaryota</taxon>
        <taxon>Metazoa</taxon>
        <taxon>Chordata</taxon>
        <taxon>Craniata</taxon>
        <taxon>Vertebrata</taxon>
        <taxon>Euteleostomi</taxon>
        <taxon>Actinopterygii</taxon>
        <taxon>Polypteriformes</taxon>
        <taxon>Polypteridae</taxon>
        <taxon>Polypterus</taxon>
    </lineage>
</organism>
<proteinExistence type="predicted"/>
<dbReference type="EMBL" id="JAAWVN010012762">
    <property type="protein sequence ID" value="MBN3291436.1"/>
    <property type="molecule type" value="Genomic_DNA"/>
</dbReference>
<dbReference type="GO" id="GO:0004497">
    <property type="term" value="F:monooxygenase activity"/>
    <property type="evidence" value="ECO:0007669"/>
    <property type="project" value="UniProtKB-KW"/>
</dbReference>
<name>A0ABS2YXF3_POLSE</name>
<comment type="caution">
    <text evidence="1">The sequence shown here is derived from an EMBL/GenBank/DDBJ whole genome shotgun (WGS) entry which is preliminary data.</text>
</comment>
<protein>
    <submittedName>
        <fullName evidence="1">COQ6 monooxygenase</fullName>
    </submittedName>
</protein>
<dbReference type="SUPFAM" id="SSF51905">
    <property type="entry name" value="FAD/NAD(P)-binding domain"/>
    <property type="match status" value="1"/>
</dbReference>
<keyword evidence="2" id="KW-1185">Reference proteome</keyword>
<accession>A0ABS2YXF3</accession>
<gene>
    <name evidence="1" type="primary">Coq6_0</name>
    <name evidence="1" type="ORF">GTO92_0017646</name>
</gene>
<evidence type="ECO:0000313" key="1">
    <source>
        <dbReference type="EMBL" id="MBN3291436.1"/>
    </source>
</evidence>
<feature type="non-terminal residue" evidence="1">
    <location>
        <position position="122"/>
    </location>
</feature>
<keyword evidence="1" id="KW-0560">Oxidoreductase</keyword>
<evidence type="ECO:0000313" key="2">
    <source>
        <dbReference type="Proteomes" id="UP001166052"/>
    </source>
</evidence>
<dbReference type="Gene3D" id="3.50.50.60">
    <property type="entry name" value="FAD/NAD(P)-binding domain"/>
    <property type="match status" value="1"/>
</dbReference>
<dbReference type="PANTHER" id="PTHR43876:SF7">
    <property type="entry name" value="UBIQUINONE BIOSYNTHESIS MONOOXYGENASE COQ6, MITOCHONDRIAL"/>
    <property type="match status" value="1"/>
</dbReference>